<evidence type="ECO:0000259" key="1">
    <source>
        <dbReference type="Pfam" id="PF01702"/>
    </source>
</evidence>
<sequence length="81" mass="9620">AKYRRDFGPLDPDCSCYTCQNYSRAYLRHLYKAKEMLFSTLCTIHNEHFVVSLVDEIRQSMIDGRFDELEAEVLGRYYAKK</sequence>
<dbReference type="Proteomes" id="UP000743760">
    <property type="component" value="Unassembled WGS sequence"/>
</dbReference>
<dbReference type="Gene3D" id="3.20.20.105">
    <property type="entry name" value="Queuine tRNA-ribosyltransferase-like"/>
    <property type="match status" value="1"/>
</dbReference>
<gene>
    <name evidence="2" type="ORF">K8V74_12635</name>
</gene>
<organism evidence="2 3">
    <name type="scientific">Brevibacterium epidermidis</name>
    <dbReference type="NCBI Taxonomy" id="1698"/>
    <lineage>
        <taxon>Bacteria</taxon>
        <taxon>Bacillati</taxon>
        <taxon>Actinomycetota</taxon>
        <taxon>Actinomycetes</taxon>
        <taxon>Micrococcales</taxon>
        <taxon>Brevibacteriaceae</taxon>
        <taxon>Brevibacterium</taxon>
    </lineage>
</organism>
<keyword evidence="2" id="KW-0328">Glycosyltransferase</keyword>
<feature type="non-terminal residue" evidence="2">
    <location>
        <position position="1"/>
    </location>
</feature>
<dbReference type="NCBIfam" id="TIGR00449">
    <property type="entry name" value="tgt_general"/>
    <property type="match status" value="1"/>
</dbReference>
<name>A0A9D2ZXC5_BREEP</name>
<dbReference type="EMBL" id="DYXR01000391">
    <property type="protein sequence ID" value="HJE78775.1"/>
    <property type="molecule type" value="Genomic_DNA"/>
</dbReference>
<dbReference type="SUPFAM" id="SSF51713">
    <property type="entry name" value="tRNA-guanine transglycosylase"/>
    <property type="match status" value="1"/>
</dbReference>
<dbReference type="EC" id="2.4.2.-" evidence="2"/>
<reference evidence="2" key="2">
    <citation type="submission" date="2021-09" db="EMBL/GenBank/DDBJ databases">
        <authorList>
            <person name="Gilroy R."/>
        </authorList>
    </citation>
    <scope>NUCLEOTIDE SEQUENCE</scope>
    <source>
        <strain evidence="2">CHK139-4039</strain>
    </source>
</reference>
<dbReference type="PANTHER" id="PTHR46064">
    <property type="entry name" value="QUEUINE TRNA-RIBOSYLTRANSFERASE ACCESSORY SUBUNIT 2"/>
    <property type="match status" value="1"/>
</dbReference>
<dbReference type="AlphaFoldDB" id="A0A9D2ZXC5"/>
<accession>A0A9D2ZXC5</accession>
<evidence type="ECO:0000313" key="3">
    <source>
        <dbReference type="Proteomes" id="UP000743760"/>
    </source>
</evidence>
<evidence type="ECO:0000313" key="2">
    <source>
        <dbReference type="EMBL" id="HJE78775.1"/>
    </source>
</evidence>
<dbReference type="InterPro" id="IPR050852">
    <property type="entry name" value="Queuine_tRNA-ribosyltrfase"/>
</dbReference>
<dbReference type="PANTHER" id="PTHR46064:SF1">
    <property type="entry name" value="QUEUINE TRNA-RIBOSYLTRANSFERASE ACCESSORY SUBUNIT 2"/>
    <property type="match status" value="1"/>
</dbReference>
<dbReference type="GO" id="GO:0006400">
    <property type="term" value="P:tRNA modification"/>
    <property type="evidence" value="ECO:0007669"/>
    <property type="project" value="InterPro"/>
</dbReference>
<reference evidence="2" key="1">
    <citation type="journal article" date="2021" name="PeerJ">
        <title>Extensive microbial diversity within the chicken gut microbiome revealed by metagenomics and culture.</title>
        <authorList>
            <person name="Gilroy R."/>
            <person name="Ravi A."/>
            <person name="Getino M."/>
            <person name="Pursley I."/>
            <person name="Horton D.L."/>
            <person name="Alikhan N.F."/>
            <person name="Baker D."/>
            <person name="Gharbi K."/>
            <person name="Hall N."/>
            <person name="Watson M."/>
            <person name="Adriaenssens E.M."/>
            <person name="Foster-Nyarko E."/>
            <person name="Jarju S."/>
            <person name="Secka A."/>
            <person name="Antonio M."/>
            <person name="Oren A."/>
            <person name="Chaudhuri R.R."/>
            <person name="La Ragione R."/>
            <person name="Hildebrand F."/>
            <person name="Pallen M.J."/>
        </authorList>
    </citation>
    <scope>NUCLEOTIDE SEQUENCE</scope>
    <source>
        <strain evidence="2">CHK139-4039</strain>
    </source>
</reference>
<dbReference type="Pfam" id="PF01702">
    <property type="entry name" value="TGT"/>
    <property type="match status" value="1"/>
</dbReference>
<comment type="caution">
    <text evidence="2">The sequence shown here is derived from an EMBL/GenBank/DDBJ whole genome shotgun (WGS) entry which is preliminary data.</text>
</comment>
<keyword evidence="2" id="KW-0808">Transferase</keyword>
<protein>
    <submittedName>
        <fullName evidence="2">tRNA-guanine transglycosylase</fullName>
        <ecNumber evidence="2">2.4.2.-</ecNumber>
    </submittedName>
</protein>
<dbReference type="InterPro" id="IPR036511">
    <property type="entry name" value="TGT-like_sf"/>
</dbReference>
<feature type="domain" description="tRNA-guanine(15) transglycosylase-like" evidence="1">
    <location>
        <begin position="1"/>
        <end position="78"/>
    </location>
</feature>
<dbReference type="InterPro" id="IPR002616">
    <property type="entry name" value="tRNA_ribo_trans-like"/>
</dbReference>
<dbReference type="GO" id="GO:0016757">
    <property type="term" value="F:glycosyltransferase activity"/>
    <property type="evidence" value="ECO:0007669"/>
    <property type="project" value="UniProtKB-KW"/>
</dbReference>
<proteinExistence type="predicted"/>